<keyword evidence="2" id="KW-0812">Transmembrane</keyword>
<keyword evidence="2" id="KW-0472">Membrane</keyword>
<evidence type="ECO:0000313" key="3">
    <source>
        <dbReference type="EMBL" id="MFC3195120.1"/>
    </source>
</evidence>
<gene>
    <name evidence="3" type="ORF">ACFODZ_12780</name>
</gene>
<dbReference type="Pfam" id="PF13103">
    <property type="entry name" value="TonB_2"/>
    <property type="match status" value="1"/>
</dbReference>
<protein>
    <submittedName>
        <fullName evidence="3">TonB C-terminal domain-containing protein</fullName>
    </submittedName>
</protein>
<dbReference type="RefSeq" id="WP_157892857.1">
    <property type="nucleotide sequence ID" value="NZ_JBHRTS010000007.1"/>
</dbReference>
<keyword evidence="2" id="KW-1133">Transmembrane helix</keyword>
<organism evidence="3 4">
    <name type="scientific">Marinicella sediminis</name>
    <dbReference type="NCBI Taxonomy" id="1792834"/>
    <lineage>
        <taxon>Bacteria</taxon>
        <taxon>Pseudomonadati</taxon>
        <taxon>Pseudomonadota</taxon>
        <taxon>Gammaproteobacteria</taxon>
        <taxon>Lysobacterales</taxon>
        <taxon>Marinicellaceae</taxon>
        <taxon>Marinicella</taxon>
    </lineage>
</organism>
<evidence type="ECO:0000256" key="1">
    <source>
        <dbReference type="SAM" id="MobiDB-lite"/>
    </source>
</evidence>
<comment type="caution">
    <text evidence="3">The sequence shown here is derived from an EMBL/GenBank/DDBJ whole genome shotgun (WGS) entry which is preliminary data.</text>
</comment>
<feature type="transmembrane region" description="Helical" evidence="2">
    <location>
        <begin position="7"/>
        <end position="26"/>
    </location>
</feature>
<name>A0ABV7JAH2_9GAMM</name>
<proteinExistence type="predicted"/>
<feature type="compositionally biased region" description="Basic and acidic residues" evidence="1">
    <location>
        <begin position="93"/>
        <end position="134"/>
    </location>
</feature>
<dbReference type="Proteomes" id="UP001595533">
    <property type="component" value="Unassembled WGS sequence"/>
</dbReference>
<sequence length="265" mass="29308">MQPEQKTALLYSVGLHVGIVLVLFLSTQQTYITPPKGIAIQAEIMDLDQFMQQAPKPTEQKPKPVVKPPEPKPEPVTKPPEPKPEPVQPKPAPRVEPKPEPKEVVKPTIDTSKRAEKTDRQKRLEELRKKRQEAEAQAQQQPEIKPAETPVEQPVQANPPVGVENGDAQQKRTLLTQYMAAIQSAVTRQWARPSGTPAGLKCQIKVNQIPGGGVIDVSIGRPCNASATVRNSIINAVKKADPLPFSGFEDVFDRRINFNFTYDGD</sequence>
<dbReference type="Gene3D" id="3.30.1150.10">
    <property type="match status" value="1"/>
</dbReference>
<evidence type="ECO:0000256" key="2">
    <source>
        <dbReference type="SAM" id="Phobius"/>
    </source>
</evidence>
<dbReference type="SUPFAM" id="SSF74653">
    <property type="entry name" value="TolA/TonB C-terminal domain"/>
    <property type="match status" value="1"/>
</dbReference>
<feature type="region of interest" description="Disordered" evidence="1">
    <location>
        <begin position="54"/>
        <end position="163"/>
    </location>
</feature>
<feature type="compositionally biased region" description="Basic and acidic residues" evidence="1">
    <location>
        <begin position="69"/>
        <end position="84"/>
    </location>
</feature>
<dbReference type="EMBL" id="JBHRTS010000007">
    <property type="protein sequence ID" value="MFC3195120.1"/>
    <property type="molecule type" value="Genomic_DNA"/>
</dbReference>
<keyword evidence="4" id="KW-1185">Reference proteome</keyword>
<feature type="compositionally biased region" description="Low complexity" evidence="1">
    <location>
        <begin position="135"/>
        <end position="148"/>
    </location>
</feature>
<accession>A0ABV7JAH2</accession>
<evidence type="ECO:0000313" key="4">
    <source>
        <dbReference type="Proteomes" id="UP001595533"/>
    </source>
</evidence>
<reference evidence="4" key="1">
    <citation type="journal article" date="2019" name="Int. J. Syst. Evol. Microbiol.">
        <title>The Global Catalogue of Microorganisms (GCM) 10K type strain sequencing project: providing services to taxonomists for standard genome sequencing and annotation.</title>
        <authorList>
            <consortium name="The Broad Institute Genomics Platform"/>
            <consortium name="The Broad Institute Genome Sequencing Center for Infectious Disease"/>
            <person name="Wu L."/>
            <person name="Ma J."/>
        </authorList>
    </citation>
    <scope>NUCLEOTIDE SEQUENCE [LARGE SCALE GENOMIC DNA]</scope>
    <source>
        <strain evidence="4">KCTC 42953</strain>
    </source>
</reference>